<comment type="caution">
    <text evidence="1">The sequence shown here is derived from an EMBL/GenBank/DDBJ whole genome shotgun (WGS) entry which is preliminary data.</text>
</comment>
<accession>A0ABR8C6T7</accession>
<organism evidence="1 2">
    <name type="scientific">Phormidium tenue FACHB-1050</name>
    <dbReference type="NCBI Taxonomy" id="2692857"/>
    <lineage>
        <taxon>Bacteria</taxon>
        <taxon>Bacillati</taxon>
        <taxon>Cyanobacteriota</taxon>
        <taxon>Cyanophyceae</taxon>
        <taxon>Oscillatoriophycideae</taxon>
        <taxon>Oscillatoriales</taxon>
        <taxon>Oscillatoriaceae</taxon>
        <taxon>Phormidium</taxon>
    </lineage>
</organism>
<gene>
    <name evidence="1" type="ORF">H6G05_06540</name>
</gene>
<protein>
    <submittedName>
        <fullName evidence="1">Uncharacterized protein</fullName>
    </submittedName>
</protein>
<dbReference type="Proteomes" id="UP000618445">
    <property type="component" value="Unassembled WGS sequence"/>
</dbReference>
<reference evidence="1 2" key="1">
    <citation type="journal article" date="2020" name="ISME J.">
        <title>Comparative genomics reveals insights into cyanobacterial evolution and habitat adaptation.</title>
        <authorList>
            <person name="Chen M.Y."/>
            <person name="Teng W.K."/>
            <person name="Zhao L."/>
            <person name="Hu C.X."/>
            <person name="Zhou Y.K."/>
            <person name="Han B.P."/>
            <person name="Song L.R."/>
            <person name="Shu W.S."/>
        </authorList>
    </citation>
    <scope>NUCLEOTIDE SEQUENCE [LARGE SCALE GENOMIC DNA]</scope>
    <source>
        <strain evidence="1 2">FACHB-1050</strain>
    </source>
</reference>
<evidence type="ECO:0000313" key="1">
    <source>
        <dbReference type="EMBL" id="MBD2316503.1"/>
    </source>
</evidence>
<keyword evidence="2" id="KW-1185">Reference proteome</keyword>
<name>A0ABR8C6T7_9CYAN</name>
<proteinExistence type="predicted"/>
<sequence length="401" mass="45989">MRYMHQILRGQRNSVIAELERQIRLAQLNVRVIIPEERDLRTEFYIEIDSELLAGDVRRILRLACKERDWKIAGGLIEGNISRSTGKEKDKLPTGKVIVNSVNQDIAVKIVTILSNHRSPVTQSKPLTLTKRQILSVLESSLSPDYPQDKLIKELESSLRELETKGEIYAGVGNRFCIAHPTVLYEEALFIGDRAYLPLAHQVLGNPVTETNELVFPDLSFEVLQQKFSERGISLTTIAQSLQHLPAPSLPLTPMLRGYDVEDPFVNHDYAGILHYVPQWGEQSDRWREPSRSTIYNPDLLRLPTGEYLWHEQGIFYQLEKDAAILAMFTLDRESGQPIRVVWDSDRGHLDLKSVNLPSGYAQCLWRLSNPTDTDNRDRYVEPNRRRQVEQILKKLGCQTI</sequence>
<evidence type="ECO:0000313" key="2">
    <source>
        <dbReference type="Proteomes" id="UP000618445"/>
    </source>
</evidence>
<dbReference type="RefSeq" id="WP_190577368.1">
    <property type="nucleotide sequence ID" value="NZ_CAWPQU010000067.1"/>
</dbReference>
<dbReference type="EMBL" id="JACJQY010000007">
    <property type="protein sequence ID" value="MBD2316503.1"/>
    <property type="molecule type" value="Genomic_DNA"/>
</dbReference>